<dbReference type="OrthoDB" id="10533014at2759"/>
<dbReference type="EMBL" id="JABANN010000251">
    <property type="protein sequence ID" value="KAF4664764.1"/>
    <property type="molecule type" value="Genomic_DNA"/>
</dbReference>
<evidence type="ECO:0000313" key="3">
    <source>
        <dbReference type="Proteomes" id="UP000570595"/>
    </source>
</evidence>
<evidence type="ECO:0000313" key="4">
    <source>
        <dbReference type="Proteomes" id="UP000572268"/>
    </source>
</evidence>
<evidence type="ECO:0000313" key="2">
    <source>
        <dbReference type="EMBL" id="KAF4664764.1"/>
    </source>
</evidence>
<dbReference type="Proteomes" id="UP000572268">
    <property type="component" value="Unassembled WGS sequence"/>
</dbReference>
<dbReference type="AlphaFoldDB" id="A0A7J6LLH6"/>
<gene>
    <name evidence="2" type="ORF">FOL46_004077</name>
    <name evidence="1" type="ORF">FOZ61_004275</name>
</gene>
<dbReference type="Proteomes" id="UP000570595">
    <property type="component" value="Unassembled WGS sequence"/>
</dbReference>
<proteinExistence type="predicted"/>
<name>A0A7J6LLH6_PEROL</name>
<protein>
    <submittedName>
        <fullName evidence="1">Uncharacterized protein</fullName>
    </submittedName>
</protein>
<organism evidence="1 3">
    <name type="scientific">Perkinsus olseni</name>
    <name type="common">Perkinsus atlanticus</name>
    <dbReference type="NCBI Taxonomy" id="32597"/>
    <lineage>
        <taxon>Eukaryota</taxon>
        <taxon>Sar</taxon>
        <taxon>Alveolata</taxon>
        <taxon>Perkinsozoa</taxon>
        <taxon>Perkinsea</taxon>
        <taxon>Perkinsida</taxon>
        <taxon>Perkinsidae</taxon>
        <taxon>Perkinsus</taxon>
    </lineage>
</organism>
<evidence type="ECO:0000313" key="1">
    <source>
        <dbReference type="EMBL" id="KAF4660043.1"/>
    </source>
</evidence>
<dbReference type="EMBL" id="JABAHT010000245">
    <property type="protein sequence ID" value="KAF4660043.1"/>
    <property type="molecule type" value="Genomic_DNA"/>
</dbReference>
<reference evidence="3 4" key="1">
    <citation type="submission" date="2020-04" db="EMBL/GenBank/DDBJ databases">
        <title>Perkinsus olseni comparative genomics.</title>
        <authorList>
            <person name="Bogema D.R."/>
        </authorList>
    </citation>
    <scope>NUCLEOTIDE SEQUENCE [LARGE SCALE GENOMIC DNA]</scope>
    <source>
        <strain evidence="1">ATCC PRA-179</strain>
        <strain evidence="2">ATCC PRA-31</strain>
    </source>
</reference>
<sequence length="443" mass="49875">MLFPAHVEALRVEMVERVWKESTVVGPLPELMCDIMAYIPKPALTLDCPTDEIIIDIGEDPELIFANGGGVFAIFTRASYLLLKRVFPPGEKITLAPPPGSDNLEAFHVDTSACGLYALYWNAASELLLSEYSLTDGTVCKVSKLPRVLWPAGLPLEVIVVDKHCFLTVRWRTLLEVLHVVLGDGNGCFEVIWSTRITADLELAKERFHLVSRAPLIIDVVYDGERTLRSVRLEMVRESSPFLFKSTAVAESPSEGEKSCLCNTRWRLQSPKFKSEELLEGLEVCMPATDNSGQVYLLRCKGLEAYRGGPEKILFPAHVGALRVEMVERVWKESTVVGPLPELMYDMMAHIPKPALTLDCPMEEILIKDKPAFLFTRKSIVYGIFKRHSSISLEQVSPPAEGVILVRYARPSEWYYNSTCYYDAEASHLYILRYDSGGRYFLE</sequence>
<comment type="caution">
    <text evidence="1">The sequence shown here is derived from an EMBL/GenBank/DDBJ whole genome shotgun (WGS) entry which is preliminary data.</text>
</comment>
<accession>A0A7J6LLH6</accession>